<keyword evidence="6" id="KW-1185">Reference proteome</keyword>
<dbReference type="EMBL" id="JAACLJ010000008">
    <property type="protein sequence ID" value="KAF4581998.1"/>
    <property type="molecule type" value="Genomic_DNA"/>
</dbReference>
<dbReference type="Pfam" id="PF00172">
    <property type="entry name" value="Zn_clus"/>
    <property type="match status" value="1"/>
</dbReference>
<dbReference type="PROSITE" id="PS00463">
    <property type="entry name" value="ZN2_CY6_FUNGAL_1"/>
    <property type="match status" value="1"/>
</dbReference>
<dbReference type="PANTHER" id="PTHR47256:SF1">
    <property type="entry name" value="ZN(II)2CYS6 TRANSCRIPTION FACTOR (EUROFUNG)"/>
    <property type="match status" value="1"/>
</dbReference>
<gene>
    <name evidence="5" type="ORF">GQ602_006622</name>
</gene>
<evidence type="ECO:0000256" key="2">
    <source>
        <dbReference type="ARBA" id="ARBA00023242"/>
    </source>
</evidence>
<dbReference type="GO" id="GO:0008270">
    <property type="term" value="F:zinc ion binding"/>
    <property type="evidence" value="ECO:0007669"/>
    <property type="project" value="InterPro"/>
</dbReference>
<proteinExistence type="predicted"/>
<dbReference type="InterPro" id="IPR053187">
    <property type="entry name" value="Notoamide_regulator"/>
</dbReference>
<dbReference type="OrthoDB" id="10261408at2759"/>
<dbReference type="SMART" id="SM00066">
    <property type="entry name" value="GAL4"/>
    <property type="match status" value="1"/>
</dbReference>
<dbReference type="Proteomes" id="UP000562929">
    <property type="component" value="Unassembled WGS sequence"/>
</dbReference>
<dbReference type="CDD" id="cd12148">
    <property type="entry name" value="fungal_TF_MHR"/>
    <property type="match status" value="1"/>
</dbReference>
<evidence type="ECO:0000256" key="3">
    <source>
        <dbReference type="SAM" id="MobiDB-lite"/>
    </source>
</evidence>
<dbReference type="PROSITE" id="PS50048">
    <property type="entry name" value="ZN2_CY6_FUNGAL_2"/>
    <property type="match status" value="1"/>
</dbReference>
<feature type="domain" description="Zn(2)-C6 fungal-type" evidence="4">
    <location>
        <begin position="40"/>
        <end position="70"/>
    </location>
</feature>
<protein>
    <submittedName>
        <fullName evidence="5">Nitrate assimilation regulatory protein nirA</fullName>
    </submittedName>
</protein>
<dbReference type="InterPro" id="IPR036864">
    <property type="entry name" value="Zn2-C6_fun-type_DNA-bd_sf"/>
</dbReference>
<organism evidence="5 6">
    <name type="scientific">Ophiocordyceps camponoti-floridani</name>
    <dbReference type="NCBI Taxonomy" id="2030778"/>
    <lineage>
        <taxon>Eukaryota</taxon>
        <taxon>Fungi</taxon>
        <taxon>Dikarya</taxon>
        <taxon>Ascomycota</taxon>
        <taxon>Pezizomycotina</taxon>
        <taxon>Sordariomycetes</taxon>
        <taxon>Hypocreomycetidae</taxon>
        <taxon>Hypocreales</taxon>
        <taxon>Ophiocordycipitaceae</taxon>
        <taxon>Ophiocordyceps</taxon>
    </lineage>
</organism>
<dbReference type="InterPro" id="IPR007219">
    <property type="entry name" value="XnlR_reg_dom"/>
</dbReference>
<evidence type="ECO:0000259" key="4">
    <source>
        <dbReference type="PROSITE" id="PS50048"/>
    </source>
</evidence>
<evidence type="ECO:0000313" key="5">
    <source>
        <dbReference type="EMBL" id="KAF4581998.1"/>
    </source>
</evidence>
<name>A0A8H4VAW8_9HYPO</name>
<dbReference type="GO" id="GO:0003677">
    <property type="term" value="F:DNA binding"/>
    <property type="evidence" value="ECO:0007669"/>
    <property type="project" value="InterPro"/>
</dbReference>
<dbReference type="Gene3D" id="4.10.240.10">
    <property type="entry name" value="Zn(2)-C6 fungal-type DNA-binding domain"/>
    <property type="match status" value="1"/>
</dbReference>
<comment type="caution">
    <text evidence="5">The sequence shown here is derived from an EMBL/GenBank/DDBJ whole genome shotgun (WGS) entry which is preliminary data.</text>
</comment>
<dbReference type="PANTHER" id="PTHR47256">
    <property type="entry name" value="ZN(II)2CYS6 TRANSCRIPTION FACTOR (EUROFUNG)-RELATED"/>
    <property type="match status" value="1"/>
</dbReference>
<evidence type="ECO:0000256" key="1">
    <source>
        <dbReference type="ARBA" id="ARBA00022723"/>
    </source>
</evidence>
<sequence>MTFSRRPLLPAPLRSIPAGKPSSNSSSIVTKRASTGGKVACEPCRARKIACDCTHPVCYKCVRNGAECVYRPFQGTSALKRRLHDQGREFGLFVARLKSLREDEALSLIRRLHAVTDLHSALVMAQDPCDAVKPPLLRIHHRPLLPLTEPEVELELTTLHPVIYPILLPISYQLPSPSPAPHCFDPHLRDLQIGYWTAVPIDDSEAVRLFSHYFERDHPCIPLFNKDLFLNDLIDHKSTYCSAFLVSSLLYLACQAHHTDRPDQWGITLAFFNEAKRLWDSQQSSVTPLNLTASQILSLGCLLQGKDKLSRHLVFAGRAMAEELGLLNQPVNSPKALTLQKLSSPSTIDFMCHLAWGVYTWFTLHVINYRDEPISLPPVLPFPGEVVDSISSLRLSCVQSRPSCTTENTFPHLCQTSPELLAAAFAQSTYHKLLAWSDGLPKTLMRGDHRQSHIVLLHTWFHCTVLDLFRPFCSLATPNAMLKLFSSSEYHPRAIYEASLKQLKHLVQSYCLLQHPSHYSPFIGFSMTHIIGDVPKKFREEDWRDCIVPFFNCWKHLYSAYPLYGDIAQATLSMLLRQGLLSGSEAHDILFNLRQNGQHDVDDIDLRPETSFLIDWNQALTNTEAARITTVARDSSHLTTFEELTMNDDFTVETMW</sequence>
<feature type="region of interest" description="Disordered" evidence="3">
    <location>
        <begin position="1"/>
        <end position="31"/>
    </location>
</feature>
<dbReference type="GO" id="GO:0000981">
    <property type="term" value="F:DNA-binding transcription factor activity, RNA polymerase II-specific"/>
    <property type="evidence" value="ECO:0007669"/>
    <property type="project" value="InterPro"/>
</dbReference>
<dbReference type="GO" id="GO:0006351">
    <property type="term" value="P:DNA-templated transcription"/>
    <property type="evidence" value="ECO:0007669"/>
    <property type="project" value="InterPro"/>
</dbReference>
<keyword evidence="1" id="KW-0479">Metal-binding</keyword>
<dbReference type="InterPro" id="IPR001138">
    <property type="entry name" value="Zn2Cys6_DnaBD"/>
</dbReference>
<reference evidence="5 6" key="1">
    <citation type="journal article" date="2020" name="G3 (Bethesda)">
        <title>Genetic Underpinnings of Host Manipulation by Ophiocordyceps as Revealed by Comparative Transcriptomics.</title>
        <authorList>
            <person name="Will I."/>
            <person name="Das B."/>
            <person name="Trinh T."/>
            <person name="Brachmann A."/>
            <person name="Ohm R.A."/>
            <person name="de Bekker C."/>
        </authorList>
    </citation>
    <scope>NUCLEOTIDE SEQUENCE [LARGE SCALE GENOMIC DNA]</scope>
    <source>
        <strain evidence="5 6">EC05</strain>
    </source>
</reference>
<dbReference type="SUPFAM" id="SSF57701">
    <property type="entry name" value="Zn2/Cys6 DNA-binding domain"/>
    <property type="match status" value="1"/>
</dbReference>
<keyword evidence="2" id="KW-0539">Nucleus</keyword>
<feature type="compositionally biased region" description="Polar residues" evidence="3">
    <location>
        <begin position="21"/>
        <end position="31"/>
    </location>
</feature>
<evidence type="ECO:0000313" key="6">
    <source>
        <dbReference type="Proteomes" id="UP000562929"/>
    </source>
</evidence>
<accession>A0A8H4VAW8</accession>
<dbReference type="AlphaFoldDB" id="A0A8H4VAW8"/>
<dbReference type="CDD" id="cd00067">
    <property type="entry name" value="GAL4"/>
    <property type="match status" value="1"/>
</dbReference>
<dbReference type="Pfam" id="PF04082">
    <property type="entry name" value="Fungal_trans"/>
    <property type="match status" value="1"/>
</dbReference>